<evidence type="ECO:0000256" key="1">
    <source>
        <dbReference type="SAM" id="MobiDB-lite"/>
    </source>
</evidence>
<dbReference type="OrthoDB" id="407509at2759"/>
<feature type="region of interest" description="Disordered" evidence="1">
    <location>
        <begin position="91"/>
        <end position="120"/>
    </location>
</feature>
<reference evidence="2 3" key="1">
    <citation type="submission" date="2020-04" db="EMBL/GenBank/DDBJ databases">
        <authorList>
            <person name="Wallbank WR R."/>
            <person name="Pardo Diaz C."/>
            <person name="Kozak K."/>
            <person name="Martin S."/>
            <person name="Jiggins C."/>
            <person name="Moest M."/>
            <person name="Warren A I."/>
            <person name="Byers J.R.P. K."/>
            <person name="Montejo-Kovacevich G."/>
            <person name="Yen C E."/>
        </authorList>
    </citation>
    <scope>NUCLEOTIDE SEQUENCE [LARGE SCALE GENOMIC DNA]</scope>
</reference>
<dbReference type="EMBL" id="CADEBC010000232">
    <property type="protein sequence ID" value="CAB3227124.1"/>
    <property type="molecule type" value="Genomic_DNA"/>
</dbReference>
<proteinExistence type="predicted"/>
<dbReference type="Proteomes" id="UP000494106">
    <property type="component" value="Unassembled WGS sequence"/>
</dbReference>
<protein>
    <submittedName>
        <fullName evidence="2">Uncharacterized protein</fullName>
    </submittedName>
</protein>
<dbReference type="AlphaFoldDB" id="A0A8S0Z3P9"/>
<gene>
    <name evidence="2" type="ORF">APLA_LOCUS3277</name>
</gene>
<name>A0A8S0Z3P9_ARCPL</name>
<sequence length="120" mass="13757">MNLIAEQQARIFDQCILLMLTYGAKIWTAVERKLEGITLRDHKTNECLRPQSKVTDVTKRVVRVKLECTQDRFLEQAVTRVVTIWSKTSTKKTTNRMMTSRGQQEESGSKSHKIAMSGGR</sequence>
<keyword evidence="3" id="KW-1185">Reference proteome</keyword>
<comment type="caution">
    <text evidence="2">The sequence shown here is derived from an EMBL/GenBank/DDBJ whole genome shotgun (WGS) entry which is preliminary data.</text>
</comment>
<evidence type="ECO:0000313" key="2">
    <source>
        <dbReference type="EMBL" id="CAB3227124.1"/>
    </source>
</evidence>
<organism evidence="2 3">
    <name type="scientific">Arctia plantaginis</name>
    <name type="common">Wood tiger moth</name>
    <name type="synonym">Phalaena plantaginis</name>
    <dbReference type="NCBI Taxonomy" id="874455"/>
    <lineage>
        <taxon>Eukaryota</taxon>
        <taxon>Metazoa</taxon>
        <taxon>Ecdysozoa</taxon>
        <taxon>Arthropoda</taxon>
        <taxon>Hexapoda</taxon>
        <taxon>Insecta</taxon>
        <taxon>Pterygota</taxon>
        <taxon>Neoptera</taxon>
        <taxon>Endopterygota</taxon>
        <taxon>Lepidoptera</taxon>
        <taxon>Glossata</taxon>
        <taxon>Ditrysia</taxon>
        <taxon>Noctuoidea</taxon>
        <taxon>Erebidae</taxon>
        <taxon>Arctiinae</taxon>
        <taxon>Arctia</taxon>
    </lineage>
</organism>
<accession>A0A8S0Z3P9</accession>
<evidence type="ECO:0000313" key="3">
    <source>
        <dbReference type="Proteomes" id="UP000494106"/>
    </source>
</evidence>